<organism evidence="2 3">
    <name type="scientific">Vulcanimicrobium alpinum</name>
    <dbReference type="NCBI Taxonomy" id="3016050"/>
    <lineage>
        <taxon>Bacteria</taxon>
        <taxon>Bacillati</taxon>
        <taxon>Vulcanimicrobiota</taxon>
        <taxon>Vulcanimicrobiia</taxon>
        <taxon>Vulcanimicrobiales</taxon>
        <taxon>Vulcanimicrobiaceae</taxon>
        <taxon>Vulcanimicrobium</taxon>
    </lineage>
</organism>
<evidence type="ECO:0000313" key="2">
    <source>
        <dbReference type="EMBL" id="BDE05460.1"/>
    </source>
</evidence>
<accession>A0AAN2C8D9</accession>
<feature type="region of interest" description="Disordered" evidence="1">
    <location>
        <begin position="1"/>
        <end position="22"/>
    </location>
</feature>
<dbReference type="EMBL" id="AP025523">
    <property type="protein sequence ID" value="BDE05460.1"/>
    <property type="molecule type" value="Genomic_DNA"/>
</dbReference>
<evidence type="ECO:0000313" key="3">
    <source>
        <dbReference type="Proteomes" id="UP001317532"/>
    </source>
</evidence>
<proteinExistence type="predicted"/>
<dbReference type="RefSeq" id="WP_317996497.1">
    <property type="nucleotide sequence ID" value="NZ_AP025523.1"/>
</dbReference>
<gene>
    <name evidence="2" type="ORF">WPS_07360</name>
</gene>
<protein>
    <submittedName>
        <fullName evidence="2">Uncharacterized protein</fullName>
    </submittedName>
</protein>
<dbReference type="AlphaFoldDB" id="A0AAN2C8D9"/>
<dbReference type="Proteomes" id="UP001317532">
    <property type="component" value="Chromosome"/>
</dbReference>
<name>A0AAN2C8D9_UNVUL</name>
<sequence>MTLGSRYAEVAARRPTARRATGPDGERMLVETLNSARGLTARYTFRDDRLVDDAWSTPPAADGVPPAGGIACSEPAADDPTTAVLDVQTNARDGRAWERAYLAAHPCSDAEPWLVTGTSTRRVREPWYDVVVARCPASGATRLWFFDVTAFAERA</sequence>
<feature type="compositionally biased region" description="Low complexity" evidence="1">
    <location>
        <begin position="58"/>
        <end position="71"/>
    </location>
</feature>
<evidence type="ECO:0000256" key="1">
    <source>
        <dbReference type="SAM" id="MobiDB-lite"/>
    </source>
</evidence>
<feature type="region of interest" description="Disordered" evidence="1">
    <location>
        <begin position="56"/>
        <end position="79"/>
    </location>
</feature>
<dbReference type="KEGG" id="vab:WPS_07360"/>
<keyword evidence="3" id="KW-1185">Reference proteome</keyword>
<reference evidence="2 3" key="1">
    <citation type="journal article" date="2022" name="ISME Commun">
        <title>Vulcanimicrobium alpinus gen. nov. sp. nov., the first cultivated representative of the candidate phylum 'Eremiobacterota', is a metabolically versatile aerobic anoxygenic phototroph.</title>
        <authorList>
            <person name="Yabe S."/>
            <person name="Muto K."/>
            <person name="Abe K."/>
            <person name="Yokota A."/>
            <person name="Staudigel H."/>
            <person name="Tebo B.M."/>
        </authorList>
    </citation>
    <scope>NUCLEOTIDE SEQUENCE [LARGE SCALE GENOMIC DNA]</scope>
    <source>
        <strain evidence="2 3">WC8-2</strain>
    </source>
</reference>